<dbReference type="Gene3D" id="3.20.20.140">
    <property type="entry name" value="Metal-dependent hydrolases"/>
    <property type="match status" value="1"/>
</dbReference>
<dbReference type="InterPro" id="IPR016667">
    <property type="entry name" value="Caps_polysacc_synth_CpsB/CapC"/>
</dbReference>
<reference evidence="6 7" key="1">
    <citation type="submission" date="2023-12" db="EMBL/GenBank/DDBJ databases">
        <authorList>
            <person name="Manesh M.J.H."/>
            <person name="Bing R.G."/>
            <person name="Willard D.J."/>
            <person name="Kelly R.M."/>
        </authorList>
    </citation>
    <scope>NUCLEOTIDE SEQUENCE [LARGE SCALE GENOMIC DNA]</scope>
    <source>
        <strain evidence="6 7">DSM 8977</strain>
    </source>
</reference>
<keyword evidence="7" id="KW-1185">Reference proteome</keyword>
<evidence type="ECO:0000313" key="7">
    <source>
        <dbReference type="Proteomes" id="UP001322744"/>
    </source>
</evidence>
<organism evidence="6 7">
    <name type="scientific">Anaerocellum danielii</name>
    <dbReference type="NCBI Taxonomy" id="1387557"/>
    <lineage>
        <taxon>Bacteria</taxon>
        <taxon>Bacillati</taxon>
        <taxon>Bacillota</taxon>
        <taxon>Bacillota incertae sedis</taxon>
        <taxon>Caldicellulosiruptorales</taxon>
        <taxon>Caldicellulosiruptoraceae</taxon>
        <taxon>Anaerocellum</taxon>
    </lineage>
</organism>
<dbReference type="Proteomes" id="UP001322744">
    <property type="component" value="Chromosome"/>
</dbReference>
<evidence type="ECO:0000313" key="6">
    <source>
        <dbReference type="EMBL" id="WPX08510.1"/>
    </source>
</evidence>
<evidence type="ECO:0000256" key="4">
    <source>
        <dbReference type="ARBA" id="ARBA00022912"/>
    </source>
</evidence>
<evidence type="ECO:0000256" key="3">
    <source>
        <dbReference type="ARBA" id="ARBA00022801"/>
    </source>
</evidence>
<evidence type="ECO:0000256" key="2">
    <source>
        <dbReference type="ARBA" id="ARBA00013064"/>
    </source>
</evidence>
<dbReference type="SUPFAM" id="SSF89550">
    <property type="entry name" value="PHP domain-like"/>
    <property type="match status" value="1"/>
</dbReference>
<comment type="catalytic activity">
    <reaction evidence="5">
        <text>O-phospho-L-tyrosyl-[protein] + H2O = L-tyrosyl-[protein] + phosphate</text>
        <dbReference type="Rhea" id="RHEA:10684"/>
        <dbReference type="Rhea" id="RHEA-COMP:10136"/>
        <dbReference type="Rhea" id="RHEA-COMP:20101"/>
        <dbReference type="ChEBI" id="CHEBI:15377"/>
        <dbReference type="ChEBI" id="CHEBI:43474"/>
        <dbReference type="ChEBI" id="CHEBI:46858"/>
        <dbReference type="ChEBI" id="CHEBI:61978"/>
        <dbReference type="EC" id="3.1.3.48"/>
    </reaction>
</comment>
<proteinExistence type="inferred from homology"/>
<dbReference type="Pfam" id="PF19567">
    <property type="entry name" value="CpsB_CapC"/>
    <property type="match status" value="1"/>
</dbReference>
<keyword evidence="3 6" id="KW-0378">Hydrolase</keyword>
<gene>
    <name evidence="6" type="ORF">SOJ16_002402</name>
</gene>
<accession>A0ABZ0U468</accession>
<evidence type="ECO:0000256" key="5">
    <source>
        <dbReference type="ARBA" id="ARBA00051722"/>
    </source>
</evidence>
<dbReference type="GO" id="GO:0004725">
    <property type="term" value="F:protein tyrosine phosphatase activity"/>
    <property type="evidence" value="ECO:0007669"/>
    <property type="project" value="UniProtKB-EC"/>
</dbReference>
<dbReference type="PANTHER" id="PTHR39181:SF1">
    <property type="entry name" value="TYROSINE-PROTEIN PHOSPHATASE YWQE"/>
    <property type="match status" value="1"/>
</dbReference>
<evidence type="ECO:0000256" key="1">
    <source>
        <dbReference type="ARBA" id="ARBA00005750"/>
    </source>
</evidence>
<sequence>MTDIHCHLMVGVDDGAKDLDEAKEMIKLAKKEGINEIIVTPHFTSRLKSLYHTKFEEIQKIALEEGVMLYRGCEYKLQDAISQKNDIITLAGSDYVLVEIASGILAEYVLNQVYQLKLCGYEVIIAHPERSFEKKDVEKLIRLRDMNVYFQLTAGSFVGLFGRRVQKFSEELLERGLCHFIASDAHDSSARKFYLKEVKRYLLSNYREKELSDVLLFQNAQSILKNSEIINIFTTSKKNLFERMFNR</sequence>
<name>A0ABZ0U468_9FIRM</name>
<dbReference type="EMBL" id="CP139957">
    <property type="protein sequence ID" value="WPX08510.1"/>
    <property type="molecule type" value="Genomic_DNA"/>
</dbReference>
<dbReference type="PIRSF" id="PIRSF016557">
    <property type="entry name" value="Caps_synth_CpsB"/>
    <property type="match status" value="1"/>
</dbReference>
<keyword evidence="4" id="KW-0904">Protein phosphatase</keyword>
<comment type="similarity">
    <text evidence="1">Belongs to the metallo-dependent hydrolases superfamily. CpsB/CapC family.</text>
</comment>
<protein>
    <recommendedName>
        <fullName evidence="2">protein-tyrosine-phosphatase</fullName>
        <ecNumber evidence="2">3.1.3.48</ecNumber>
    </recommendedName>
</protein>
<dbReference type="PANTHER" id="PTHR39181">
    <property type="entry name" value="TYROSINE-PROTEIN PHOSPHATASE YWQE"/>
    <property type="match status" value="1"/>
</dbReference>
<dbReference type="RefSeq" id="WP_045175778.1">
    <property type="nucleotide sequence ID" value="NZ_CP139957.1"/>
</dbReference>
<dbReference type="InterPro" id="IPR016195">
    <property type="entry name" value="Pol/histidinol_Pase-like"/>
</dbReference>
<dbReference type="EC" id="3.1.3.48" evidence="2"/>